<dbReference type="PANTHER" id="PTHR43618">
    <property type="entry name" value="7-ALPHA-HYDROXYSTEROID DEHYDROGENASE"/>
    <property type="match status" value="1"/>
</dbReference>
<dbReference type="Gene3D" id="3.40.50.720">
    <property type="entry name" value="NAD(P)-binding Rossmann-like Domain"/>
    <property type="match status" value="1"/>
</dbReference>
<dbReference type="GO" id="GO:0016491">
    <property type="term" value="F:oxidoreductase activity"/>
    <property type="evidence" value="ECO:0007669"/>
    <property type="project" value="UniProtKB-KW"/>
</dbReference>
<evidence type="ECO:0000313" key="5">
    <source>
        <dbReference type="Proteomes" id="UP000789759"/>
    </source>
</evidence>
<dbReference type="InterPro" id="IPR052178">
    <property type="entry name" value="Sec_Metab_Biosynth_SDR"/>
</dbReference>
<dbReference type="InterPro" id="IPR036291">
    <property type="entry name" value="NAD(P)-bd_dom_sf"/>
</dbReference>
<dbReference type="SUPFAM" id="SSF51735">
    <property type="entry name" value="NAD(P)-binding Rossmann-fold domains"/>
    <property type="match status" value="1"/>
</dbReference>
<evidence type="ECO:0000313" key="4">
    <source>
        <dbReference type="EMBL" id="CAG8660023.1"/>
    </source>
</evidence>
<dbReference type="Pfam" id="PF13561">
    <property type="entry name" value="adh_short_C2"/>
    <property type="match status" value="1"/>
</dbReference>
<keyword evidence="3" id="KW-0560">Oxidoreductase</keyword>
<evidence type="ECO:0000256" key="2">
    <source>
        <dbReference type="ARBA" id="ARBA00022857"/>
    </source>
</evidence>
<dbReference type="InterPro" id="IPR020904">
    <property type="entry name" value="Sc_DH/Rdtase_CS"/>
</dbReference>
<evidence type="ECO:0000256" key="1">
    <source>
        <dbReference type="ARBA" id="ARBA00006484"/>
    </source>
</evidence>
<name>A0A9N9E2E2_9GLOM</name>
<comment type="caution">
    <text evidence="4">The sequence shown here is derived from an EMBL/GenBank/DDBJ whole genome shotgun (WGS) entry which is preliminary data.</text>
</comment>
<sequence length="290" mass="30941">MSDDLLVSNLFSVKDKVALITGGGTGIGKMIAKAFVKNGAIVYIASRNKTAVSRDKTNLDNVANELTEMGSGKCFSIEANLDSKAACEKLVTDFKNLGNDKLDILVNNSAIWHESDLTDIPEDAWDKVYSLNVKCVFYLTMAFLPLLEKASKKLVDPSRVIVTGSILGIGEGELKVMQAVGLSSLPYNSSKSAVHSVSKNLAVHLTPRGINVNVLVPGITPVTSRSADLDDISLGDIPQGRFGGELDMAGAVLYLASRAGSWVSGIELVVDGGTLLQYRLTDVQRIALPK</sequence>
<dbReference type="InterPro" id="IPR002347">
    <property type="entry name" value="SDR_fam"/>
</dbReference>
<dbReference type="PROSITE" id="PS00061">
    <property type="entry name" value="ADH_SHORT"/>
    <property type="match status" value="1"/>
</dbReference>
<proteinExistence type="inferred from homology"/>
<dbReference type="PANTHER" id="PTHR43618:SF8">
    <property type="entry name" value="7ALPHA-HYDROXYSTEROID DEHYDROGENASE"/>
    <property type="match status" value="1"/>
</dbReference>
<dbReference type="EMBL" id="CAJVQA010007666">
    <property type="protein sequence ID" value="CAG8660023.1"/>
    <property type="molecule type" value="Genomic_DNA"/>
</dbReference>
<keyword evidence="5" id="KW-1185">Reference proteome</keyword>
<evidence type="ECO:0000256" key="3">
    <source>
        <dbReference type="ARBA" id="ARBA00023002"/>
    </source>
</evidence>
<dbReference type="FunFam" id="3.40.50.720:FF:000084">
    <property type="entry name" value="Short-chain dehydrogenase reductase"/>
    <property type="match status" value="1"/>
</dbReference>
<dbReference type="OrthoDB" id="294295at2759"/>
<gene>
    <name evidence="4" type="ORF">CPELLU_LOCUS9758</name>
</gene>
<accession>A0A9N9E2E2</accession>
<dbReference type="PRINTS" id="PR00081">
    <property type="entry name" value="GDHRDH"/>
</dbReference>
<dbReference type="Proteomes" id="UP000789759">
    <property type="component" value="Unassembled WGS sequence"/>
</dbReference>
<protein>
    <submittedName>
        <fullName evidence="4">5006_t:CDS:1</fullName>
    </submittedName>
</protein>
<reference evidence="4" key="1">
    <citation type="submission" date="2021-06" db="EMBL/GenBank/DDBJ databases">
        <authorList>
            <person name="Kallberg Y."/>
            <person name="Tangrot J."/>
            <person name="Rosling A."/>
        </authorList>
    </citation>
    <scope>NUCLEOTIDE SEQUENCE</scope>
    <source>
        <strain evidence="4">FL966</strain>
    </source>
</reference>
<dbReference type="AlphaFoldDB" id="A0A9N9E2E2"/>
<comment type="similarity">
    <text evidence="1">Belongs to the short-chain dehydrogenases/reductases (SDR) family.</text>
</comment>
<keyword evidence="2" id="KW-0521">NADP</keyword>
<organism evidence="4 5">
    <name type="scientific">Cetraspora pellucida</name>
    <dbReference type="NCBI Taxonomy" id="1433469"/>
    <lineage>
        <taxon>Eukaryota</taxon>
        <taxon>Fungi</taxon>
        <taxon>Fungi incertae sedis</taxon>
        <taxon>Mucoromycota</taxon>
        <taxon>Glomeromycotina</taxon>
        <taxon>Glomeromycetes</taxon>
        <taxon>Diversisporales</taxon>
        <taxon>Gigasporaceae</taxon>
        <taxon>Cetraspora</taxon>
    </lineage>
</organism>